<gene>
    <name evidence="3" type="ORF">CW354_03350</name>
</gene>
<evidence type="ECO:0000313" key="3">
    <source>
        <dbReference type="EMBL" id="PQA88998.1"/>
    </source>
</evidence>
<protein>
    <recommendedName>
        <fullName evidence="5">Polymer-forming cytoskeletal protein</fullName>
    </recommendedName>
</protein>
<dbReference type="Proteomes" id="UP000239504">
    <property type="component" value="Unassembled WGS sequence"/>
</dbReference>
<feature type="region of interest" description="Disordered" evidence="2">
    <location>
        <begin position="125"/>
        <end position="190"/>
    </location>
</feature>
<feature type="compositionally biased region" description="Basic and acidic residues" evidence="2">
    <location>
        <begin position="126"/>
        <end position="145"/>
    </location>
</feature>
<organism evidence="3 4">
    <name type="scientific">Hyphococcus luteus</name>
    <dbReference type="NCBI Taxonomy" id="2058213"/>
    <lineage>
        <taxon>Bacteria</taxon>
        <taxon>Pseudomonadati</taxon>
        <taxon>Pseudomonadota</taxon>
        <taxon>Alphaproteobacteria</taxon>
        <taxon>Parvularculales</taxon>
        <taxon>Parvularculaceae</taxon>
        <taxon>Hyphococcus</taxon>
    </lineage>
</organism>
<dbReference type="PANTHER" id="PTHR35024:SF4">
    <property type="entry name" value="POLYMER-FORMING CYTOSKELETAL PROTEIN"/>
    <property type="match status" value="1"/>
</dbReference>
<accession>A0A2S7K937</accession>
<sequence>MNNAPQEAPVQPQASVQAAPKKGSGVMKSAGVPSIISSDVVMHGNINSAGEIQFDGSLEGDLKAGSLIIGEKASVKGEIICETVTVRGRVEGGIRAKSVSLASTSHIQGDILHSSLSVETGAHFEGNCRHSDDPLSETSAKDFRRSRPSAPAPAPAPRPVTTDSDDGETGERAAANETPSFLSVGRSPLR</sequence>
<evidence type="ECO:0000256" key="1">
    <source>
        <dbReference type="ARBA" id="ARBA00044755"/>
    </source>
</evidence>
<evidence type="ECO:0008006" key="5">
    <source>
        <dbReference type="Google" id="ProtNLM"/>
    </source>
</evidence>
<comment type="caution">
    <text evidence="3">The sequence shown here is derived from an EMBL/GenBank/DDBJ whole genome shotgun (WGS) entry which is preliminary data.</text>
</comment>
<keyword evidence="4" id="KW-1185">Reference proteome</keyword>
<dbReference type="Pfam" id="PF04519">
    <property type="entry name" value="Bactofilin"/>
    <property type="match status" value="1"/>
</dbReference>
<dbReference type="InterPro" id="IPR007607">
    <property type="entry name" value="BacA/B"/>
</dbReference>
<feature type="compositionally biased region" description="Low complexity" evidence="2">
    <location>
        <begin position="1"/>
        <end position="20"/>
    </location>
</feature>
<reference evidence="3 4" key="1">
    <citation type="submission" date="2017-12" db="EMBL/GenBank/DDBJ databases">
        <authorList>
            <person name="Hurst M.R.H."/>
        </authorList>
    </citation>
    <scope>NUCLEOTIDE SEQUENCE [LARGE SCALE GENOMIC DNA]</scope>
    <source>
        <strain evidence="3 4">SY-3-19</strain>
    </source>
</reference>
<evidence type="ECO:0000313" key="4">
    <source>
        <dbReference type="Proteomes" id="UP000239504"/>
    </source>
</evidence>
<dbReference type="OrthoDB" id="5738271at2"/>
<comment type="similarity">
    <text evidence="1">Belongs to the bactofilin family.</text>
</comment>
<dbReference type="AlphaFoldDB" id="A0A2S7K937"/>
<proteinExistence type="inferred from homology"/>
<name>A0A2S7K937_9PROT</name>
<dbReference type="PANTHER" id="PTHR35024">
    <property type="entry name" value="HYPOTHETICAL CYTOSOLIC PROTEIN"/>
    <property type="match status" value="1"/>
</dbReference>
<dbReference type="EMBL" id="PJCH01000003">
    <property type="protein sequence ID" value="PQA88998.1"/>
    <property type="molecule type" value="Genomic_DNA"/>
</dbReference>
<evidence type="ECO:0000256" key="2">
    <source>
        <dbReference type="SAM" id="MobiDB-lite"/>
    </source>
</evidence>
<feature type="region of interest" description="Disordered" evidence="2">
    <location>
        <begin position="1"/>
        <end position="25"/>
    </location>
</feature>